<feature type="non-terminal residue" evidence="2">
    <location>
        <position position="183"/>
    </location>
</feature>
<dbReference type="Proteomes" id="UP001432027">
    <property type="component" value="Unassembled WGS sequence"/>
</dbReference>
<feature type="region of interest" description="Disordered" evidence="1">
    <location>
        <begin position="44"/>
        <end position="160"/>
    </location>
</feature>
<organism evidence="2 3">
    <name type="scientific">Pristionchus entomophagus</name>
    <dbReference type="NCBI Taxonomy" id="358040"/>
    <lineage>
        <taxon>Eukaryota</taxon>
        <taxon>Metazoa</taxon>
        <taxon>Ecdysozoa</taxon>
        <taxon>Nematoda</taxon>
        <taxon>Chromadorea</taxon>
        <taxon>Rhabditida</taxon>
        <taxon>Rhabditina</taxon>
        <taxon>Diplogasteromorpha</taxon>
        <taxon>Diplogasteroidea</taxon>
        <taxon>Neodiplogasteridae</taxon>
        <taxon>Pristionchus</taxon>
    </lineage>
</organism>
<proteinExistence type="predicted"/>
<feature type="region of interest" description="Disordered" evidence="1">
    <location>
        <begin position="1"/>
        <end position="23"/>
    </location>
</feature>
<reference evidence="2" key="1">
    <citation type="submission" date="2023-10" db="EMBL/GenBank/DDBJ databases">
        <title>Genome assembly of Pristionchus species.</title>
        <authorList>
            <person name="Yoshida K."/>
            <person name="Sommer R.J."/>
        </authorList>
    </citation>
    <scope>NUCLEOTIDE SEQUENCE</scope>
    <source>
        <strain evidence="2">RS0144</strain>
    </source>
</reference>
<evidence type="ECO:0000256" key="1">
    <source>
        <dbReference type="SAM" id="MobiDB-lite"/>
    </source>
</evidence>
<gene>
    <name evidence="2" type="ORF">PENTCL1PPCAC_5443</name>
</gene>
<feature type="non-terminal residue" evidence="2">
    <location>
        <position position="1"/>
    </location>
</feature>
<feature type="compositionally biased region" description="Polar residues" evidence="1">
    <location>
        <begin position="75"/>
        <end position="91"/>
    </location>
</feature>
<name>A0AAV5SKY8_9BILA</name>
<protein>
    <submittedName>
        <fullName evidence="2">Uncharacterized protein</fullName>
    </submittedName>
</protein>
<dbReference type="AlphaFoldDB" id="A0AAV5SKY8"/>
<accession>A0AAV5SKY8</accession>
<evidence type="ECO:0000313" key="2">
    <source>
        <dbReference type="EMBL" id="GMS83267.1"/>
    </source>
</evidence>
<feature type="compositionally biased region" description="Polar residues" evidence="1">
    <location>
        <begin position="116"/>
        <end position="126"/>
    </location>
</feature>
<comment type="caution">
    <text evidence="2">The sequence shown here is derived from an EMBL/GenBank/DDBJ whole genome shotgun (WGS) entry which is preliminary data.</text>
</comment>
<keyword evidence="3" id="KW-1185">Reference proteome</keyword>
<sequence length="183" mass="19717">SSIVKLGSTPMPIHPNPSQSSLVLPPLDYSAPFPYTDPSDIPGLSFIDHMNGAHNQQPGPSTARIEEEMDEDSKTPTNSTPEYGSSASSIETVRRMEIARPIARSHASAEPEGTPARSSTDNQPTCSRMGGVVIGPSGIHLHMDDVTGHSSAPVGSNAERLKLLNSKKALIRERLKERDKNRK</sequence>
<dbReference type="EMBL" id="BTSX01000002">
    <property type="protein sequence ID" value="GMS83267.1"/>
    <property type="molecule type" value="Genomic_DNA"/>
</dbReference>
<evidence type="ECO:0000313" key="3">
    <source>
        <dbReference type="Proteomes" id="UP001432027"/>
    </source>
</evidence>